<dbReference type="Gene3D" id="2.130.10.10">
    <property type="entry name" value="YVTN repeat-like/Quinoprotein amine dehydrogenase"/>
    <property type="match status" value="5"/>
</dbReference>
<dbReference type="CDD" id="cd00200">
    <property type="entry name" value="WD40"/>
    <property type="match status" value="2"/>
</dbReference>
<dbReference type="PANTHER" id="PTHR19848">
    <property type="entry name" value="WD40 REPEAT PROTEIN"/>
    <property type="match status" value="1"/>
</dbReference>
<feature type="domain" description="Nephrocystin 3-like N-terminal" evidence="4">
    <location>
        <begin position="341"/>
        <end position="502"/>
    </location>
</feature>
<keyword evidence="6" id="KW-1185">Reference proteome</keyword>
<reference evidence="5" key="1">
    <citation type="submission" date="2023-03" db="EMBL/GenBank/DDBJ databases">
        <title>Massive genome expansion in bonnet fungi (Mycena s.s.) driven by repeated elements and novel gene families across ecological guilds.</title>
        <authorList>
            <consortium name="Lawrence Berkeley National Laboratory"/>
            <person name="Harder C.B."/>
            <person name="Miyauchi S."/>
            <person name="Viragh M."/>
            <person name="Kuo A."/>
            <person name="Thoen E."/>
            <person name="Andreopoulos B."/>
            <person name="Lu D."/>
            <person name="Skrede I."/>
            <person name="Drula E."/>
            <person name="Henrissat B."/>
            <person name="Morin E."/>
            <person name="Kohler A."/>
            <person name="Barry K."/>
            <person name="LaButti K."/>
            <person name="Morin E."/>
            <person name="Salamov A."/>
            <person name="Lipzen A."/>
            <person name="Mereny Z."/>
            <person name="Hegedus B."/>
            <person name="Baldrian P."/>
            <person name="Stursova M."/>
            <person name="Weitz H."/>
            <person name="Taylor A."/>
            <person name="Grigoriev I.V."/>
            <person name="Nagy L.G."/>
            <person name="Martin F."/>
            <person name="Kauserud H."/>
        </authorList>
    </citation>
    <scope>NUCLEOTIDE SEQUENCE</scope>
    <source>
        <strain evidence="5">9284</strain>
    </source>
</reference>
<dbReference type="InterPro" id="IPR027417">
    <property type="entry name" value="P-loop_NTPase"/>
</dbReference>
<dbReference type="PROSITE" id="PS50294">
    <property type="entry name" value="WD_REPEATS_REGION"/>
    <property type="match status" value="4"/>
</dbReference>
<dbReference type="PROSITE" id="PS50082">
    <property type="entry name" value="WD_REPEATS_2"/>
    <property type="match status" value="6"/>
</dbReference>
<evidence type="ECO:0000313" key="5">
    <source>
        <dbReference type="EMBL" id="KAJ7627329.1"/>
    </source>
</evidence>
<dbReference type="InterPro" id="IPR020472">
    <property type="entry name" value="WD40_PAC1"/>
</dbReference>
<dbReference type="PANTHER" id="PTHR19848:SF8">
    <property type="entry name" value="F-BOX AND WD REPEAT DOMAIN CONTAINING 7"/>
    <property type="match status" value="1"/>
</dbReference>
<dbReference type="SUPFAM" id="SSF50978">
    <property type="entry name" value="WD40 repeat-like"/>
    <property type="match status" value="1"/>
</dbReference>
<organism evidence="5 6">
    <name type="scientific">Roridomyces roridus</name>
    <dbReference type="NCBI Taxonomy" id="1738132"/>
    <lineage>
        <taxon>Eukaryota</taxon>
        <taxon>Fungi</taxon>
        <taxon>Dikarya</taxon>
        <taxon>Basidiomycota</taxon>
        <taxon>Agaricomycotina</taxon>
        <taxon>Agaricomycetes</taxon>
        <taxon>Agaricomycetidae</taxon>
        <taxon>Agaricales</taxon>
        <taxon>Marasmiineae</taxon>
        <taxon>Mycenaceae</taxon>
        <taxon>Roridomyces</taxon>
    </lineage>
</organism>
<feature type="repeat" description="WD" evidence="3">
    <location>
        <begin position="958"/>
        <end position="999"/>
    </location>
</feature>
<dbReference type="PRINTS" id="PR00320">
    <property type="entry name" value="GPROTEINBRPT"/>
</dbReference>
<evidence type="ECO:0000256" key="1">
    <source>
        <dbReference type="ARBA" id="ARBA00022574"/>
    </source>
</evidence>
<dbReference type="Proteomes" id="UP001221142">
    <property type="component" value="Unassembled WGS sequence"/>
</dbReference>
<sequence length="1550" mass="170182">MASAYALLVHSVEGVPRQPSGPFGRRKGSSNVYVSIHQDGVEAHRTPKKRDPDAAWDAIYTLSAKSQSTKISFRLMRKSFLPGADSCLGTADTDFGSLLAMCPPEEESTYARLELNTPSGQPQPVVLSVRLMHQVDASQKAVDLAKVSSKRLESSLSSLTAKLDMLLSLGDTISEIHPYVSISWKVLTAVYQVVKRQADADEKLLKLVDTMVDVYSIVQDTDFLGDKLKSFEKTAVSIAKQTVECAYFIQEYTACGFGGRTFRTIWSEADKQIDELIETLVNLKNSFEGRMAVQSLFLSTKMLLRIENLDQSHYLKKLNPVDMNASSRILCLPGTRGAILDDIRQWASIPSADSSSLFWLSGVAGSGKSTIATTVAESFRGLERLGAFLFFDRNHQVQSHPDGVIRTLAYWLAQINPHIAGAISAAIQRDPAIVNAPIRTQFQLLLLEPLQSVESRIEGPIIVILDALDECGDPASRAGLLFVVSTELPRLPKNFRFFITSRAEKDISDHLQHTSTRMQLHVSSATPDITRFITHQMESIRTRESDELSPTWPGAQNMERLVELSGGLFIWASTATAFIAEYDPDARLQTILTHHFVPGAKLDGLYSVALRSSGPWESDAQFAADARAVLACVVLGKVPMSDQTMDAIISPGRRCAARVLKHLRCVVQWSGSGSEARTIHLSFADYLTDSIRSGGEPWAIDGSVQQAAVSLGFQYLGLEDSHFLNAEVPNLADRIGSCVSTQLRYASCFWAHHLQEAPFNDTLLDQLQILFNNNFLYWLEVLSLVGQVSTASEALRVAAKYTQGRAEDLEKFIADAIKFDYAFAPLITRSTPHIYLSALAFTPHQSIIARHLAERFPRKLTYSGSLGADWPSLQKVLSGHTDIVSSIWFSSDGARIVSGCEDGSLRVWDTRTGERSLEIRASGEYIKDVKFTPDDSRIVSASMTGITIWNATTGEPLLELPSDNTYTMDVSADGTWIAAGTYFGMIRIWDARTGESVANWQGHEDIVNTIHFSPTSPRLASTSENSTSIWDCTTGVRHVGPLEHSDHVHYVQFSPDASQVVTSDRNGVVRVWNANTGKHIPTLEKSLDGPILIFKFSPDGSRIAGGALSGAIHLWDTATGEDINGQWEGHIQSVTSICFSSDGARFASAVSTTIGIWDAQSGLQGSSKTTQNLGYTEASVCFDFSSDGTRVACVTVDGMLGIRNTATGTLLAGPVLVKSPDVVALVEFSPNGRLVAAGSFDRTVRVWDVSKLVEVAVLQHAHAICAAHFSDDGTHIRTLTRGGEIHLWDIHGTDPGPQPTIIEWPRSKHVRLKSASRFSRSGAVVAGFDDGMLGIWDTQTGALITEINSGFIDCLDFSPDATQLAAVSTGRLHVSIWNTRTGCLVSETNIEQGMWTVQFSPDGLYVAVGTLRNEVLLLNTETMHIVPGALKGHTAHVRCVRWFPDGTRVASSSYDKTIRFWDIRPSFESNTALQAQLGDFPTLELTGDMDGWVLNEASERMFWVPPWLREGLYFPRNTLVIRDRGTTTLDLSRFVRGLEWTECRDAASVR</sequence>
<dbReference type="Pfam" id="PF24883">
    <property type="entry name" value="NPHP3_N"/>
    <property type="match status" value="1"/>
</dbReference>
<dbReference type="Pfam" id="PF00400">
    <property type="entry name" value="WD40"/>
    <property type="match status" value="6"/>
</dbReference>
<accession>A0AAD7BQ32</accession>
<dbReference type="Gene3D" id="3.40.50.300">
    <property type="entry name" value="P-loop containing nucleotide triphosphate hydrolases"/>
    <property type="match status" value="1"/>
</dbReference>
<dbReference type="PROSITE" id="PS00678">
    <property type="entry name" value="WD_REPEATS_1"/>
    <property type="match status" value="4"/>
</dbReference>
<dbReference type="SMART" id="SM00320">
    <property type="entry name" value="WD40"/>
    <property type="match status" value="14"/>
</dbReference>
<dbReference type="InterPro" id="IPR011047">
    <property type="entry name" value="Quinoprotein_ADH-like_sf"/>
</dbReference>
<evidence type="ECO:0000256" key="3">
    <source>
        <dbReference type="PROSITE-ProRule" id="PRU00221"/>
    </source>
</evidence>
<feature type="repeat" description="WD" evidence="3">
    <location>
        <begin position="1084"/>
        <end position="1125"/>
    </location>
</feature>
<dbReference type="InterPro" id="IPR015943">
    <property type="entry name" value="WD40/YVTN_repeat-like_dom_sf"/>
</dbReference>
<name>A0AAD7BQ32_9AGAR</name>
<evidence type="ECO:0000259" key="4">
    <source>
        <dbReference type="Pfam" id="PF24883"/>
    </source>
</evidence>
<comment type="caution">
    <text evidence="5">The sequence shown here is derived from an EMBL/GenBank/DDBJ whole genome shotgun (WGS) entry which is preliminary data.</text>
</comment>
<dbReference type="InterPro" id="IPR036322">
    <property type="entry name" value="WD40_repeat_dom_sf"/>
</dbReference>
<feature type="repeat" description="WD" evidence="3">
    <location>
        <begin position="1216"/>
        <end position="1257"/>
    </location>
</feature>
<dbReference type="EMBL" id="JARKIF010000011">
    <property type="protein sequence ID" value="KAJ7627329.1"/>
    <property type="molecule type" value="Genomic_DNA"/>
</dbReference>
<evidence type="ECO:0000256" key="2">
    <source>
        <dbReference type="ARBA" id="ARBA00022737"/>
    </source>
</evidence>
<dbReference type="SUPFAM" id="SSF50998">
    <property type="entry name" value="Quinoprotein alcohol dehydrogenase-like"/>
    <property type="match status" value="1"/>
</dbReference>
<dbReference type="InterPro" id="IPR056884">
    <property type="entry name" value="NPHP3-like_N"/>
</dbReference>
<feature type="repeat" description="WD" evidence="3">
    <location>
        <begin position="1041"/>
        <end position="1082"/>
    </location>
</feature>
<dbReference type="InterPro" id="IPR019775">
    <property type="entry name" value="WD40_repeat_CS"/>
</dbReference>
<feature type="repeat" description="WD" evidence="3">
    <location>
        <begin position="1430"/>
        <end position="1471"/>
    </location>
</feature>
<feature type="repeat" description="WD" evidence="3">
    <location>
        <begin position="877"/>
        <end position="918"/>
    </location>
</feature>
<keyword evidence="1 3" id="KW-0853">WD repeat</keyword>
<dbReference type="SUPFAM" id="SSF52540">
    <property type="entry name" value="P-loop containing nucleoside triphosphate hydrolases"/>
    <property type="match status" value="1"/>
</dbReference>
<proteinExistence type="predicted"/>
<gene>
    <name evidence="5" type="ORF">FB45DRAFT_1060062</name>
</gene>
<protein>
    <recommendedName>
        <fullName evidence="4">Nephrocystin 3-like N-terminal domain-containing protein</fullName>
    </recommendedName>
</protein>
<keyword evidence="2" id="KW-0677">Repeat</keyword>
<dbReference type="InterPro" id="IPR001680">
    <property type="entry name" value="WD40_rpt"/>
</dbReference>
<evidence type="ECO:0000313" key="6">
    <source>
        <dbReference type="Proteomes" id="UP001221142"/>
    </source>
</evidence>